<feature type="domain" description="HTH gntR-type" evidence="5">
    <location>
        <begin position="6"/>
        <end position="74"/>
    </location>
</feature>
<evidence type="ECO:0000259" key="6">
    <source>
        <dbReference type="PROSITE" id="PS50977"/>
    </source>
</evidence>
<feature type="domain" description="HTH tetR-type" evidence="6">
    <location>
        <begin position="92"/>
        <end position="152"/>
    </location>
</feature>
<dbReference type="Gene3D" id="1.10.10.60">
    <property type="entry name" value="Homeodomain-like"/>
    <property type="match status" value="1"/>
</dbReference>
<dbReference type="Gene3D" id="1.10.10.10">
    <property type="entry name" value="Winged helix-like DNA-binding domain superfamily/Winged helix DNA-binding domain"/>
    <property type="match status" value="1"/>
</dbReference>
<feature type="DNA-binding region" description="H-T-H motif" evidence="4">
    <location>
        <begin position="115"/>
        <end position="134"/>
    </location>
</feature>
<keyword evidence="1" id="KW-0805">Transcription regulation</keyword>
<sequence length="322" mass="35157">MAAQVVPPYLRVAAEIRRRITDGELAPGDRVPSTRQIAREWNVALATATKALTTLRQEGLVRAKPRVGTVVAAPHRRPVAARPRTTPDRERELTRERIVHTAVEIADAEGLAAVSMRSVAARLHAATMTPYRYVNSKDDLVLLMADAVLGELCFPPGAPAYWRARLEWGARSLWTLHRAHPWLAQIGPLTRPLILPHLMAYSEWMLTALDGHGLDPTTMLNLNALLYSHVQGIAVQLEREAQAASVTGLSEDQWLDTQAPALAAITASGDYPTFTRVIEAVGESGYDLDLDELFEIGLSSMLDGVAALIEGRSRRAGRSGTS</sequence>
<dbReference type="InterPro" id="IPR009057">
    <property type="entry name" value="Homeodomain-like_sf"/>
</dbReference>
<reference evidence="7" key="1">
    <citation type="submission" date="2024-05" db="EMBL/GenBank/DDBJ databases">
        <title>30 novel species of actinomycetes from the DSMZ collection.</title>
        <authorList>
            <person name="Nouioui I."/>
        </authorList>
    </citation>
    <scope>NUCLEOTIDE SEQUENCE</scope>
    <source>
        <strain evidence="7">DSM 41527</strain>
    </source>
</reference>
<name>A0ABU2T0R8_9ACTN</name>
<evidence type="ECO:0000259" key="5">
    <source>
        <dbReference type="PROSITE" id="PS50949"/>
    </source>
</evidence>
<dbReference type="SMART" id="SM00345">
    <property type="entry name" value="HTH_GNTR"/>
    <property type="match status" value="1"/>
</dbReference>
<dbReference type="CDD" id="cd07377">
    <property type="entry name" value="WHTH_GntR"/>
    <property type="match status" value="1"/>
</dbReference>
<comment type="caution">
    <text evidence="7">The sequence shown here is derived from an EMBL/GenBank/DDBJ whole genome shotgun (WGS) entry which is preliminary data.</text>
</comment>
<dbReference type="Pfam" id="PF02909">
    <property type="entry name" value="TetR_C_1"/>
    <property type="match status" value="1"/>
</dbReference>
<evidence type="ECO:0000256" key="2">
    <source>
        <dbReference type="ARBA" id="ARBA00023125"/>
    </source>
</evidence>
<dbReference type="Proteomes" id="UP001180551">
    <property type="component" value="Unassembled WGS sequence"/>
</dbReference>
<organism evidence="7 8">
    <name type="scientific">Streptomyces mooreae</name>
    <dbReference type="NCBI Taxonomy" id="3075523"/>
    <lineage>
        <taxon>Bacteria</taxon>
        <taxon>Bacillati</taxon>
        <taxon>Actinomycetota</taxon>
        <taxon>Actinomycetes</taxon>
        <taxon>Kitasatosporales</taxon>
        <taxon>Streptomycetaceae</taxon>
        <taxon>Streptomyces</taxon>
    </lineage>
</organism>
<dbReference type="Gene3D" id="1.10.357.10">
    <property type="entry name" value="Tetracycline Repressor, domain 2"/>
    <property type="match status" value="1"/>
</dbReference>
<keyword evidence="2 4" id="KW-0238">DNA-binding</keyword>
<dbReference type="SUPFAM" id="SSF46785">
    <property type="entry name" value="Winged helix' DNA-binding domain"/>
    <property type="match status" value="1"/>
</dbReference>
<gene>
    <name evidence="7" type="ORF">RM550_03595</name>
</gene>
<dbReference type="InterPro" id="IPR036271">
    <property type="entry name" value="Tet_transcr_reg_TetR-rel_C_sf"/>
</dbReference>
<evidence type="ECO:0000256" key="4">
    <source>
        <dbReference type="PROSITE-ProRule" id="PRU00335"/>
    </source>
</evidence>
<evidence type="ECO:0000256" key="1">
    <source>
        <dbReference type="ARBA" id="ARBA00023015"/>
    </source>
</evidence>
<protein>
    <submittedName>
        <fullName evidence="7">GntR family transcriptional regulator</fullName>
    </submittedName>
</protein>
<evidence type="ECO:0000313" key="8">
    <source>
        <dbReference type="Proteomes" id="UP001180551"/>
    </source>
</evidence>
<dbReference type="PANTHER" id="PTHR44846">
    <property type="entry name" value="MANNOSYL-D-GLYCERATE TRANSPORT/METABOLISM SYSTEM REPRESSOR MNGR-RELATED"/>
    <property type="match status" value="1"/>
</dbReference>
<dbReference type="InterPro" id="IPR001647">
    <property type="entry name" value="HTH_TetR"/>
</dbReference>
<dbReference type="PROSITE" id="PS50977">
    <property type="entry name" value="HTH_TETR_2"/>
    <property type="match status" value="1"/>
</dbReference>
<dbReference type="SUPFAM" id="SSF46689">
    <property type="entry name" value="Homeodomain-like"/>
    <property type="match status" value="1"/>
</dbReference>
<dbReference type="InterPro" id="IPR036390">
    <property type="entry name" value="WH_DNA-bd_sf"/>
</dbReference>
<dbReference type="InterPro" id="IPR050679">
    <property type="entry name" value="Bact_HTH_transcr_reg"/>
</dbReference>
<dbReference type="InterPro" id="IPR004111">
    <property type="entry name" value="Repressor_TetR_C"/>
</dbReference>
<dbReference type="PANTHER" id="PTHR44846:SF17">
    <property type="entry name" value="GNTR-FAMILY TRANSCRIPTIONAL REGULATOR"/>
    <property type="match status" value="1"/>
</dbReference>
<keyword evidence="3" id="KW-0804">Transcription</keyword>
<proteinExistence type="predicted"/>
<dbReference type="InterPro" id="IPR000524">
    <property type="entry name" value="Tscrpt_reg_HTH_GntR"/>
</dbReference>
<dbReference type="SUPFAM" id="SSF48498">
    <property type="entry name" value="Tetracyclin repressor-like, C-terminal domain"/>
    <property type="match status" value="1"/>
</dbReference>
<dbReference type="Pfam" id="PF00392">
    <property type="entry name" value="GntR"/>
    <property type="match status" value="1"/>
</dbReference>
<dbReference type="InterPro" id="IPR036388">
    <property type="entry name" value="WH-like_DNA-bd_sf"/>
</dbReference>
<accession>A0ABU2T0R8</accession>
<dbReference type="EMBL" id="JAVRFE010000003">
    <property type="protein sequence ID" value="MDT0454826.1"/>
    <property type="molecule type" value="Genomic_DNA"/>
</dbReference>
<evidence type="ECO:0000256" key="3">
    <source>
        <dbReference type="ARBA" id="ARBA00023163"/>
    </source>
</evidence>
<evidence type="ECO:0000313" key="7">
    <source>
        <dbReference type="EMBL" id="MDT0454826.1"/>
    </source>
</evidence>
<keyword evidence="8" id="KW-1185">Reference proteome</keyword>
<dbReference type="PROSITE" id="PS50949">
    <property type="entry name" value="HTH_GNTR"/>
    <property type="match status" value="1"/>
</dbReference>